<dbReference type="SUPFAM" id="SSF52058">
    <property type="entry name" value="L domain-like"/>
    <property type="match status" value="1"/>
</dbReference>
<dbReference type="InterPro" id="IPR055414">
    <property type="entry name" value="LRR_R13L4/SHOC2-like"/>
</dbReference>
<name>A0ABQ5S231_9CHLO</name>
<feature type="compositionally biased region" description="Low complexity" evidence="4">
    <location>
        <begin position="586"/>
        <end position="609"/>
    </location>
</feature>
<evidence type="ECO:0000313" key="8">
    <source>
        <dbReference type="Proteomes" id="UP001165090"/>
    </source>
</evidence>
<organism evidence="7 8">
    <name type="scientific">Volvox africanus</name>
    <dbReference type="NCBI Taxonomy" id="51714"/>
    <lineage>
        <taxon>Eukaryota</taxon>
        <taxon>Viridiplantae</taxon>
        <taxon>Chlorophyta</taxon>
        <taxon>core chlorophytes</taxon>
        <taxon>Chlorophyceae</taxon>
        <taxon>CS clade</taxon>
        <taxon>Chlamydomonadales</taxon>
        <taxon>Volvocaceae</taxon>
        <taxon>Volvox</taxon>
    </lineage>
</organism>
<keyword evidence="5" id="KW-1133">Transmembrane helix</keyword>
<proteinExistence type="predicted"/>
<dbReference type="SMART" id="SM00364">
    <property type="entry name" value="LRR_BAC"/>
    <property type="match status" value="6"/>
</dbReference>
<dbReference type="InterPro" id="IPR003591">
    <property type="entry name" value="Leu-rich_rpt_typical-subtyp"/>
</dbReference>
<gene>
    <name evidence="7" type="ORF">VaNZ11_006398</name>
</gene>
<dbReference type="InterPro" id="IPR036047">
    <property type="entry name" value="F-box-like_dom_sf"/>
</dbReference>
<feature type="region of interest" description="Disordered" evidence="4">
    <location>
        <begin position="832"/>
        <end position="876"/>
    </location>
</feature>
<evidence type="ECO:0000256" key="2">
    <source>
        <dbReference type="ARBA" id="ARBA00022614"/>
    </source>
</evidence>
<dbReference type="PANTHER" id="PTHR48051:SF41">
    <property type="entry name" value="LEUCINE-RICH REPEAT-CONTAINING PROTEIN 40"/>
    <property type="match status" value="1"/>
</dbReference>
<reference evidence="7 8" key="1">
    <citation type="journal article" date="2023" name="IScience">
        <title>Expanded male sex-determining region conserved during the evolution of homothallism in the green alga Volvox.</title>
        <authorList>
            <person name="Yamamoto K."/>
            <person name="Matsuzaki R."/>
            <person name="Mahakham W."/>
            <person name="Heman W."/>
            <person name="Sekimoto H."/>
            <person name="Kawachi M."/>
            <person name="Minakuchi Y."/>
            <person name="Toyoda A."/>
            <person name="Nozaki H."/>
        </authorList>
    </citation>
    <scope>NUCLEOTIDE SEQUENCE [LARGE SCALE GENOMIC DNA]</scope>
    <source>
        <strain evidence="7 8">NIES-4468</strain>
    </source>
</reference>
<evidence type="ECO:0000256" key="5">
    <source>
        <dbReference type="SAM" id="Phobius"/>
    </source>
</evidence>
<keyword evidence="5" id="KW-0812">Transmembrane</keyword>
<accession>A0ABQ5S231</accession>
<evidence type="ECO:0000313" key="7">
    <source>
        <dbReference type="EMBL" id="GLI63548.1"/>
    </source>
</evidence>
<dbReference type="Proteomes" id="UP001165090">
    <property type="component" value="Unassembled WGS sequence"/>
</dbReference>
<evidence type="ECO:0000256" key="4">
    <source>
        <dbReference type="SAM" id="MobiDB-lite"/>
    </source>
</evidence>
<dbReference type="InterPro" id="IPR001611">
    <property type="entry name" value="Leu-rich_rpt"/>
</dbReference>
<sequence>MSGLCNMANEFLTLTTGCPNMVASQVPLDVLATVFSRSGITVRDLGASRLVCRHWRSAIDRLTVRRLALRSPGPGHCTLQLLRRFPLLNSLSLGSLITINRTAFSWALGQLSVLVHLTRLSLEFSSASAIRLPASLQALSRLQALSLSVGAVQPIQVQGHVTTAAAIIAAGAAVDDEVDAGSGGCAGSGSHSIGGVTVSRTAVAQDVATAAAAAAAAVGAIGGATITGGSGATAAAATAAQHVPPAGLLPLLSRLSSLTSLELANLAISVPDVLVAVRRASTGTMTSAAAAICCGGGGGGNIGGLRQLVLVGSGVNLTGVGDPAALAQLAVLETLYVDGCTGADTLVPLLRHLRGVRHLTLAGMDYAWAAAAGYHHRRAGFDSSNDLQQFDANGPNQFLNGINPQGNGHVQHPFGAGGVDVMDGGAAAAIAAAASGRPLAFLLCLPQLASLSLAGSFLRTLPNRDIGGLAALTALDLSGNGIDDLPQGLASLPLLSRLDVSHNELVSLPAWLRQMQSLESLSCHHNCLERFPVLLYDLTRLSYLAMGHNRVSWWPVECVLPRHRRIAAASYAGINLPNMTATASGATATSLNRAPSSPTSTSSSPSNTTSGGGGGGGRADALVALQPLSLVSLDLSHNRLFGLPGGLPLLCALRSLRLRESLADLDGTGTARAMSLLAGLTALRELDLSSNHLDQHAIVPLSELRELRQLWLADNGLEELPLGLAHLSHLTLLSLRANRFTKVPVCLRWLSDLEVLDLSCNRLSELPHWIGGGDNGHVNHHVVDTPRGINFGNGRLSYKYEYESGRVKHREEQHDLFDVKHYHEHQPWQWISRNPNDLRHGSQQQQQNQQQQKLQEYQYQAEQYQQQHKEQQQQQGPYHHLGLVGLRHLDVSQQYSVVVRESTVPHIPPRLEVQPPRCLYGPLQGDLPEELLRLRNLRVLVLQRHPFLGLAGSAVLRRLQARGVDVIQPRPLRVEALPGAAAAAFTTAAAAGGLLFPDHLSRVLRPDAVGAASPGAGAGAAGTAYLAAAAAATGAIGASGHRGGLSITFLSPRETMLLLAIVVAIPLSTAPICTRFGMPLPPHMVVLVLVVALARLAVYGICLSRDLERRR</sequence>
<dbReference type="EMBL" id="BSDZ01000015">
    <property type="protein sequence ID" value="GLI63548.1"/>
    <property type="molecule type" value="Genomic_DNA"/>
</dbReference>
<dbReference type="Gene3D" id="3.80.10.10">
    <property type="entry name" value="Ribonuclease Inhibitor"/>
    <property type="match status" value="2"/>
</dbReference>
<feature type="compositionally biased region" description="Low complexity" evidence="4">
    <location>
        <begin position="843"/>
        <end position="866"/>
    </location>
</feature>
<feature type="domain" description="Disease resistance R13L4/SHOC-2-like LRR" evidence="6">
    <location>
        <begin position="439"/>
        <end position="546"/>
    </location>
</feature>
<keyword evidence="8" id="KW-1185">Reference proteome</keyword>
<dbReference type="PRINTS" id="PR00019">
    <property type="entry name" value="LEURICHRPT"/>
</dbReference>
<dbReference type="Pfam" id="PF00560">
    <property type="entry name" value="LRR_1"/>
    <property type="match status" value="1"/>
</dbReference>
<dbReference type="SMART" id="SM00365">
    <property type="entry name" value="LRR_SD22"/>
    <property type="match status" value="6"/>
</dbReference>
<comment type="subcellular location">
    <subcellularLocation>
        <location evidence="1">Cytoplasm</location>
        <location evidence="1">Cytoskeleton</location>
        <location evidence="1">Cilium axoneme</location>
    </subcellularLocation>
</comment>
<feature type="region of interest" description="Disordered" evidence="4">
    <location>
        <begin position="586"/>
        <end position="616"/>
    </location>
</feature>
<keyword evidence="2" id="KW-0433">Leucine-rich repeat</keyword>
<dbReference type="PROSITE" id="PS51450">
    <property type="entry name" value="LRR"/>
    <property type="match status" value="4"/>
</dbReference>
<dbReference type="Pfam" id="PF23598">
    <property type="entry name" value="LRR_14"/>
    <property type="match status" value="1"/>
</dbReference>
<evidence type="ECO:0000256" key="3">
    <source>
        <dbReference type="ARBA" id="ARBA00022737"/>
    </source>
</evidence>
<evidence type="ECO:0000259" key="6">
    <source>
        <dbReference type="Pfam" id="PF23598"/>
    </source>
</evidence>
<keyword evidence="3" id="KW-0677">Repeat</keyword>
<dbReference type="SUPFAM" id="SSF81383">
    <property type="entry name" value="F-box domain"/>
    <property type="match status" value="1"/>
</dbReference>
<dbReference type="SMART" id="SM00369">
    <property type="entry name" value="LRR_TYP"/>
    <property type="match status" value="9"/>
</dbReference>
<protein>
    <recommendedName>
        <fullName evidence="6">Disease resistance R13L4/SHOC-2-like LRR domain-containing protein</fullName>
    </recommendedName>
</protein>
<dbReference type="PANTHER" id="PTHR48051">
    <property type="match status" value="1"/>
</dbReference>
<comment type="caution">
    <text evidence="7">The sequence shown here is derived from an EMBL/GenBank/DDBJ whole genome shotgun (WGS) entry which is preliminary data.</text>
</comment>
<feature type="transmembrane region" description="Helical" evidence="5">
    <location>
        <begin position="1056"/>
        <end position="1078"/>
    </location>
</feature>
<dbReference type="InterPro" id="IPR032675">
    <property type="entry name" value="LRR_dom_sf"/>
</dbReference>
<evidence type="ECO:0000256" key="1">
    <source>
        <dbReference type="ARBA" id="ARBA00004430"/>
    </source>
</evidence>
<keyword evidence="5" id="KW-0472">Membrane</keyword>
<dbReference type="InterPro" id="IPR050216">
    <property type="entry name" value="LRR_domain-containing"/>
</dbReference>
<feature type="transmembrane region" description="Helical" evidence="5">
    <location>
        <begin position="1084"/>
        <end position="1103"/>
    </location>
</feature>
<dbReference type="SUPFAM" id="SSF52047">
    <property type="entry name" value="RNI-like"/>
    <property type="match status" value="1"/>
</dbReference>